<feature type="region of interest" description="Disordered" evidence="1">
    <location>
        <begin position="16"/>
        <end position="70"/>
    </location>
</feature>
<dbReference type="InterPro" id="IPR038215">
    <property type="entry name" value="TN5-like_N_sf"/>
</dbReference>
<sequence>MPTQILAPAVDLTGAHIRPSGHLRDDRAGGERRRHDCPLLLSTPAPPSLRTGQNMNLRHPTSPGTGANNGACTGAKAGSIIALTARWSSPDGYFDQLGGAIGQAIPRACQDWANTKAAYRFFFNSRVIKASSA</sequence>
<dbReference type="HOGENOM" id="CLU_1904199_0_0_5"/>
<dbReference type="EMBL" id="AP007255">
    <property type="protein sequence ID" value="BAE49205.1"/>
    <property type="molecule type" value="Genomic_DNA"/>
</dbReference>
<feature type="domain" description="Transposase Tn5-like N-terminal" evidence="2">
    <location>
        <begin position="96"/>
        <end position="127"/>
    </location>
</feature>
<evidence type="ECO:0000259" key="2">
    <source>
        <dbReference type="Pfam" id="PF14706"/>
    </source>
</evidence>
<gene>
    <name evidence="3" type="ordered locus">amb0401</name>
</gene>
<dbReference type="InterPro" id="IPR014735">
    <property type="entry name" value="Transposase_Tn5-like_N"/>
</dbReference>
<protein>
    <recommendedName>
        <fullName evidence="2">Transposase Tn5-like N-terminal domain-containing protein</fullName>
    </recommendedName>
</protein>
<name>Q2WAC0_PARM1</name>
<evidence type="ECO:0000313" key="3">
    <source>
        <dbReference type="EMBL" id="BAE49205.1"/>
    </source>
</evidence>
<evidence type="ECO:0000256" key="1">
    <source>
        <dbReference type="SAM" id="MobiDB-lite"/>
    </source>
</evidence>
<organism evidence="3 4">
    <name type="scientific">Paramagnetospirillum magneticum (strain ATCC 700264 / AMB-1)</name>
    <name type="common">Magnetospirillum magneticum</name>
    <dbReference type="NCBI Taxonomy" id="342108"/>
    <lineage>
        <taxon>Bacteria</taxon>
        <taxon>Pseudomonadati</taxon>
        <taxon>Pseudomonadota</taxon>
        <taxon>Alphaproteobacteria</taxon>
        <taxon>Rhodospirillales</taxon>
        <taxon>Magnetospirillaceae</taxon>
        <taxon>Paramagnetospirillum</taxon>
    </lineage>
</organism>
<proteinExistence type="predicted"/>
<accession>Q2WAC0</accession>
<reference evidence="3 4" key="1">
    <citation type="journal article" date="2005" name="DNA Res.">
        <title>Complete genome sequence of the facultative anaerobic magnetotactic bacterium Magnetospirillum sp. strain AMB-1.</title>
        <authorList>
            <person name="Matsunaga T."/>
            <person name="Okamura Y."/>
            <person name="Fukuda Y."/>
            <person name="Wahyudi A.T."/>
            <person name="Murase Y."/>
            <person name="Takeyama H."/>
        </authorList>
    </citation>
    <scope>NUCLEOTIDE SEQUENCE [LARGE SCALE GENOMIC DNA]</scope>
    <source>
        <strain evidence="4">ATCC 700264 / AMB-1</strain>
    </source>
</reference>
<dbReference type="Proteomes" id="UP000007058">
    <property type="component" value="Chromosome"/>
</dbReference>
<feature type="compositionally biased region" description="Basic and acidic residues" evidence="1">
    <location>
        <begin position="22"/>
        <end position="37"/>
    </location>
</feature>
<dbReference type="AlphaFoldDB" id="Q2WAC0"/>
<dbReference type="KEGG" id="mag:amb0401"/>
<keyword evidence="4" id="KW-1185">Reference proteome</keyword>
<dbReference type="Gene3D" id="1.10.246.40">
    <property type="entry name" value="Tn5 transposase, domain 1"/>
    <property type="match status" value="1"/>
</dbReference>
<evidence type="ECO:0000313" key="4">
    <source>
        <dbReference type="Proteomes" id="UP000007058"/>
    </source>
</evidence>
<dbReference type="Pfam" id="PF14706">
    <property type="entry name" value="Tnp_DNA_bind"/>
    <property type="match status" value="1"/>
</dbReference>